<sequence length="64" mass="6967">MDHEILGAATRLASLAVVANKHMLVCAEEPQDAYLAEFALHKAARFYGDDVLAKVSRFHAGAVR</sequence>
<dbReference type="Gene3D" id="3.90.226.10">
    <property type="entry name" value="2-enoyl-CoA Hydratase, Chain A, domain 1"/>
    <property type="match status" value="1"/>
</dbReference>
<dbReference type="Proteomes" id="UP001432062">
    <property type="component" value="Chromosome"/>
</dbReference>
<protein>
    <recommendedName>
        <fullName evidence="3">ANTAR domain-containing protein</fullName>
    </recommendedName>
</protein>
<gene>
    <name evidence="1" type="ORF">OG563_47000</name>
</gene>
<evidence type="ECO:0008006" key="3">
    <source>
        <dbReference type="Google" id="ProtNLM"/>
    </source>
</evidence>
<proteinExistence type="predicted"/>
<evidence type="ECO:0000313" key="2">
    <source>
        <dbReference type="Proteomes" id="UP001432062"/>
    </source>
</evidence>
<reference evidence="1" key="1">
    <citation type="submission" date="2022-10" db="EMBL/GenBank/DDBJ databases">
        <title>The complete genomes of actinobacterial strains from the NBC collection.</title>
        <authorList>
            <person name="Joergensen T.S."/>
            <person name="Alvarez Arevalo M."/>
            <person name="Sterndorff E.B."/>
            <person name="Faurdal D."/>
            <person name="Vuksanovic O."/>
            <person name="Mourched A.-S."/>
            <person name="Charusanti P."/>
            <person name="Shaw S."/>
            <person name="Blin K."/>
            <person name="Weber T."/>
        </authorList>
    </citation>
    <scope>NUCLEOTIDE SEQUENCE</scope>
    <source>
        <strain evidence="1">NBC_01482</strain>
    </source>
</reference>
<accession>A0ABZ1YXM8</accession>
<dbReference type="RefSeq" id="WP_329410280.1">
    <property type="nucleotide sequence ID" value="NZ_CP109441.1"/>
</dbReference>
<dbReference type="EMBL" id="CP109441">
    <property type="protein sequence ID" value="WUV46504.1"/>
    <property type="molecule type" value="Genomic_DNA"/>
</dbReference>
<evidence type="ECO:0000313" key="1">
    <source>
        <dbReference type="EMBL" id="WUV46504.1"/>
    </source>
</evidence>
<keyword evidence="2" id="KW-1185">Reference proteome</keyword>
<organism evidence="1 2">
    <name type="scientific">Nocardia vinacea</name>
    <dbReference type="NCBI Taxonomy" id="96468"/>
    <lineage>
        <taxon>Bacteria</taxon>
        <taxon>Bacillati</taxon>
        <taxon>Actinomycetota</taxon>
        <taxon>Actinomycetes</taxon>
        <taxon>Mycobacteriales</taxon>
        <taxon>Nocardiaceae</taxon>
        <taxon>Nocardia</taxon>
    </lineage>
</organism>
<name>A0ABZ1YXM8_9NOCA</name>